<feature type="compositionally biased region" description="Basic residues" evidence="1">
    <location>
        <begin position="1"/>
        <end position="17"/>
    </location>
</feature>
<accession>A0A8E4RB13</accession>
<keyword evidence="3" id="KW-1185">Reference proteome</keyword>
<reference evidence="2 3" key="2">
    <citation type="journal article" date="2019" name="Sci. Rep.">
        <title>Insight into the biology of Mycobacterium mucogenicum and Mycobacterium neoaurum clade members.</title>
        <authorList>
            <person name="Behra P.R.K."/>
            <person name="Pettersson B.M.F."/>
            <person name="Ramesh M."/>
            <person name="Dasgupta S."/>
            <person name="Kirsebom L.A."/>
        </authorList>
    </citation>
    <scope>NUCLEOTIDE SEQUENCE [LARGE SCALE GENOMIC DNA]</scope>
    <source>
        <strain evidence="2 3">DSM 44124</strain>
    </source>
</reference>
<proteinExistence type="predicted"/>
<name>A0A8E4RB13_MYCMU</name>
<dbReference type="KEGG" id="mmuc:C1S78_008250"/>
<evidence type="ECO:0000313" key="2">
    <source>
        <dbReference type="EMBL" id="QPG70923.1"/>
    </source>
</evidence>
<dbReference type="GeneID" id="76724896"/>
<evidence type="ECO:0000256" key="1">
    <source>
        <dbReference type="SAM" id="MobiDB-lite"/>
    </source>
</evidence>
<organism evidence="2 3">
    <name type="scientific">Mycolicibacterium mucogenicum DSM 44124</name>
    <dbReference type="NCBI Taxonomy" id="1226753"/>
    <lineage>
        <taxon>Bacteria</taxon>
        <taxon>Bacillati</taxon>
        <taxon>Actinomycetota</taxon>
        <taxon>Actinomycetes</taxon>
        <taxon>Mycobacteriales</taxon>
        <taxon>Mycobacteriaceae</taxon>
        <taxon>Mycolicibacterium</taxon>
    </lineage>
</organism>
<sequence length="159" mass="16841">MTLKGRLRPQQHGRVVGRPRPDPGSHVGDLAADVLWLVDSGADLTTVRNCIGEQFGYRPVHGAHALGADGKRFGLVVEGIGAEFFVEDHAGKLRTVQSRGRMCIASDDAKSDLLGMNHLADSGATLMWNPRSGEGSLRTSLAAGLAAAARGIFRRLTGS</sequence>
<gene>
    <name evidence="2" type="ORF">C1S78_008250</name>
</gene>
<dbReference type="EMBL" id="CP062008">
    <property type="protein sequence ID" value="QPG70923.1"/>
    <property type="molecule type" value="Genomic_DNA"/>
</dbReference>
<reference evidence="2 3" key="1">
    <citation type="journal article" date="2019" name="BMC Evol. Biol.">
        <title>Comparative genomics of Mycobacterium mucogenicum and Mycobacterium neoaurum clade members emphasizing tRNA and non-coding RNA.</title>
        <authorList>
            <person name="Behra P.R.K."/>
            <person name="Pettersson B.M.F."/>
            <person name="Das S."/>
            <person name="Dasgupta S."/>
            <person name="Kirsebom L.A."/>
        </authorList>
    </citation>
    <scope>NUCLEOTIDE SEQUENCE [LARGE SCALE GENOMIC DNA]</scope>
    <source>
        <strain evidence="2 3">DSM 44124</strain>
    </source>
</reference>
<dbReference type="RefSeq" id="WP_138158348.1">
    <property type="nucleotide sequence ID" value="NZ_ANBS01000034.1"/>
</dbReference>
<dbReference type="Proteomes" id="UP000309231">
    <property type="component" value="Chromosome"/>
</dbReference>
<protein>
    <submittedName>
        <fullName evidence="2">Uncharacterized protein</fullName>
    </submittedName>
</protein>
<feature type="region of interest" description="Disordered" evidence="1">
    <location>
        <begin position="1"/>
        <end position="25"/>
    </location>
</feature>
<evidence type="ECO:0000313" key="3">
    <source>
        <dbReference type="Proteomes" id="UP000309231"/>
    </source>
</evidence>
<dbReference type="AlphaFoldDB" id="A0A8E4RB13"/>